<keyword evidence="1" id="KW-0233">DNA recombination</keyword>
<dbReference type="EMBL" id="QJSQ01000015">
    <property type="protein sequence ID" value="PYE21232.1"/>
    <property type="molecule type" value="Genomic_DNA"/>
</dbReference>
<dbReference type="InterPro" id="IPR013762">
    <property type="entry name" value="Integrase-like_cat_sf"/>
</dbReference>
<dbReference type="GO" id="GO:0015074">
    <property type="term" value="P:DNA integration"/>
    <property type="evidence" value="ECO:0007669"/>
    <property type="project" value="InterPro"/>
</dbReference>
<name>A0A2V4TS32_9BURK</name>
<dbReference type="Pfam" id="PF00589">
    <property type="entry name" value="Phage_integrase"/>
    <property type="match status" value="1"/>
</dbReference>
<organism evidence="3 4">
    <name type="scientific">Paraburkholderia silvatlantica</name>
    <dbReference type="NCBI Taxonomy" id="321895"/>
    <lineage>
        <taxon>Bacteria</taxon>
        <taxon>Pseudomonadati</taxon>
        <taxon>Pseudomonadota</taxon>
        <taxon>Betaproteobacteria</taxon>
        <taxon>Burkholderiales</taxon>
        <taxon>Burkholderiaceae</taxon>
        <taxon>Paraburkholderia</taxon>
    </lineage>
</organism>
<sequence length="144" mass="16083">MSRSTLVTAAAALRFLYTVTLRRHVIVDSIIMSSKPATLPVILDREEVSRFFDAIPSLKYRAVLMAAYAGGLRISEVTRLKVGDIDSQRVVIRVQQGKGGVDRYVMLSPRLLEILRVHPLICCVSDTSNKRTFDLGIFFAASRQ</sequence>
<evidence type="ECO:0000313" key="4">
    <source>
        <dbReference type="Proteomes" id="UP000247772"/>
    </source>
</evidence>
<proteinExistence type="predicted"/>
<evidence type="ECO:0000259" key="2">
    <source>
        <dbReference type="PROSITE" id="PS51898"/>
    </source>
</evidence>
<comment type="caution">
    <text evidence="3">The sequence shown here is derived from an EMBL/GenBank/DDBJ whole genome shotgun (WGS) entry which is preliminary data.</text>
</comment>
<dbReference type="PROSITE" id="PS51898">
    <property type="entry name" value="TYR_RECOMBINASE"/>
    <property type="match status" value="1"/>
</dbReference>
<dbReference type="Gene3D" id="1.10.443.10">
    <property type="entry name" value="Intergrase catalytic core"/>
    <property type="match status" value="1"/>
</dbReference>
<dbReference type="GO" id="GO:0006310">
    <property type="term" value="P:DNA recombination"/>
    <property type="evidence" value="ECO:0007669"/>
    <property type="project" value="UniProtKB-KW"/>
</dbReference>
<dbReference type="RefSeq" id="WP_110855911.1">
    <property type="nucleotide sequence ID" value="NZ_QJSQ01000015.1"/>
</dbReference>
<dbReference type="OrthoDB" id="9801717at2"/>
<dbReference type="AlphaFoldDB" id="A0A2V4TS32"/>
<feature type="domain" description="Tyr recombinase" evidence="2">
    <location>
        <begin position="38"/>
        <end position="144"/>
    </location>
</feature>
<dbReference type="InterPro" id="IPR011010">
    <property type="entry name" value="DNA_brk_join_enz"/>
</dbReference>
<gene>
    <name evidence="3" type="ORF">C7410_11575</name>
</gene>
<evidence type="ECO:0000256" key="1">
    <source>
        <dbReference type="ARBA" id="ARBA00023172"/>
    </source>
</evidence>
<dbReference type="InterPro" id="IPR002104">
    <property type="entry name" value="Integrase_catalytic"/>
</dbReference>
<evidence type="ECO:0000313" key="3">
    <source>
        <dbReference type="EMBL" id="PYE21232.1"/>
    </source>
</evidence>
<reference evidence="3 4" key="1">
    <citation type="submission" date="2018-06" db="EMBL/GenBank/DDBJ databases">
        <title>Genomic Encyclopedia of Type Strains, Phase IV (KMG-V): Genome sequencing to study the core and pangenomes of soil and plant-associated prokaryotes.</title>
        <authorList>
            <person name="Whitman W."/>
        </authorList>
    </citation>
    <scope>NUCLEOTIDE SEQUENCE [LARGE SCALE GENOMIC DNA]</scope>
    <source>
        <strain evidence="3 4">SRCL-318</strain>
    </source>
</reference>
<protein>
    <submittedName>
        <fullName evidence="3">Phage integrase family protein</fullName>
    </submittedName>
</protein>
<dbReference type="GO" id="GO:0003677">
    <property type="term" value="F:DNA binding"/>
    <property type="evidence" value="ECO:0007669"/>
    <property type="project" value="InterPro"/>
</dbReference>
<dbReference type="SUPFAM" id="SSF56349">
    <property type="entry name" value="DNA breaking-rejoining enzymes"/>
    <property type="match status" value="1"/>
</dbReference>
<dbReference type="Proteomes" id="UP000247772">
    <property type="component" value="Unassembled WGS sequence"/>
</dbReference>
<accession>A0A2V4TS32</accession>